<dbReference type="EMBL" id="CM018043">
    <property type="protein sequence ID" value="KAA8531562.1"/>
    <property type="molecule type" value="Genomic_DNA"/>
</dbReference>
<feature type="transmembrane region" description="Helical" evidence="1">
    <location>
        <begin position="251"/>
        <end position="271"/>
    </location>
</feature>
<organism evidence="2 3">
    <name type="scientific">Nyssa sinensis</name>
    <dbReference type="NCBI Taxonomy" id="561372"/>
    <lineage>
        <taxon>Eukaryota</taxon>
        <taxon>Viridiplantae</taxon>
        <taxon>Streptophyta</taxon>
        <taxon>Embryophyta</taxon>
        <taxon>Tracheophyta</taxon>
        <taxon>Spermatophyta</taxon>
        <taxon>Magnoliopsida</taxon>
        <taxon>eudicotyledons</taxon>
        <taxon>Gunneridae</taxon>
        <taxon>Pentapetalae</taxon>
        <taxon>asterids</taxon>
        <taxon>Cornales</taxon>
        <taxon>Nyssaceae</taxon>
        <taxon>Nyssa</taxon>
    </lineage>
</organism>
<evidence type="ECO:0000256" key="1">
    <source>
        <dbReference type="SAM" id="Phobius"/>
    </source>
</evidence>
<name>A0A5J5AP84_9ASTE</name>
<reference evidence="2 3" key="1">
    <citation type="submission" date="2019-09" db="EMBL/GenBank/DDBJ databases">
        <title>A chromosome-level genome assembly of the Chinese tupelo Nyssa sinensis.</title>
        <authorList>
            <person name="Yang X."/>
            <person name="Kang M."/>
            <person name="Yang Y."/>
            <person name="Xiong H."/>
            <person name="Wang M."/>
            <person name="Zhang Z."/>
            <person name="Wang Z."/>
            <person name="Wu H."/>
            <person name="Ma T."/>
            <person name="Liu J."/>
            <person name="Xi Z."/>
        </authorList>
    </citation>
    <scope>NUCLEOTIDE SEQUENCE [LARGE SCALE GENOMIC DNA]</scope>
    <source>
        <strain evidence="2">J267</strain>
        <tissue evidence="2">Leaf</tissue>
    </source>
</reference>
<dbReference type="Gene3D" id="3.40.50.300">
    <property type="entry name" value="P-loop containing nucleotide triphosphate hydrolases"/>
    <property type="match status" value="1"/>
</dbReference>
<accession>A0A5J5AP84</accession>
<dbReference type="Proteomes" id="UP000325577">
    <property type="component" value="Linkage Group LG2"/>
</dbReference>
<dbReference type="InterPro" id="IPR027417">
    <property type="entry name" value="P-loop_NTPase"/>
</dbReference>
<keyword evidence="1" id="KW-0812">Transmembrane</keyword>
<keyword evidence="1" id="KW-1133">Transmembrane helix</keyword>
<proteinExistence type="predicted"/>
<keyword evidence="1" id="KW-0472">Membrane</keyword>
<feature type="transmembrane region" description="Helical" evidence="1">
    <location>
        <begin position="213"/>
        <end position="230"/>
    </location>
</feature>
<keyword evidence="3" id="KW-1185">Reference proteome</keyword>
<sequence length="292" mass="33166">MYRDCARESKDNCGLCFSWVFRVLKEMNVLSDLIKLSHEMIGHSLGPNGGLVYCMDSLEKNIVWLQSKLEPLLKDCISKLTKKLNLRLTDVQLVDAHLCSDPGKYLLILNSTQMSKIYLTCSIISIKVLALPNTEGCMVGTWNHNNRKSSTVLWENLILLENKLVIVLSSCTMELSLKERNGILNSSFTTAAMQEKYMKDEENLIMTTDGVKVYIKGWVIAIFVVLYLYGKCSRAVCSSNSDLRIDKCHQLMSVLEYGGLVALFFMIIQFGECQGFINIIPEYRWLKVGLLF</sequence>
<gene>
    <name evidence="2" type="ORF">F0562_006271</name>
</gene>
<evidence type="ECO:0000313" key="3">
    <source>
        <dbReference type="Proteomes" id="UP000325577"/>
    </source>
</evidence>
<protein>
    <submittedName>
        <fullName evidence="2">Uncharacterized protein</fullName>
    </submittedName>
</protein>
<dbReference type="OrthoDB" id="5839at2759"/>
<dbReference type="AlphaFoldDB" id="A0A5J5AP84"/>
<evidence type="ECO:0000313" key="2">
    <source>
        <dbReference type="EMBL" id="KAA8531562.1"/>
    </source>
</evidence>